<accession>A0A1B0D7S0</accession>
<feature type="domain" description="Arrestin C-terminal-like" evidence="1">
    <location>
        <begin position="67"/>
        <end position="110"/>
    </location>
</feature>
<dbReference type="InterPro" id="IPR014752">
    <property type="entry name" value="Arrestin-like_C"/>
</dbReference>
<dbReference type="Gene3D" id="2.60.40.640">
    <property type="match status" value="1"/>
</dbReference>
<evidence type="ECO:0000313" key="3">
    <source>
        <dbReference type="Proteomes" id="UP000092462"/>
    </source>
</evidence>
<organism evidence="2 3">
    <name type="scientific">Phlebotomus papatasi</name>
    <name type="common">Sandfly</name>
    <dbReference type="NCBI Taxonomy" id="29031"/>
    <lineage>
        <taxon>Eukaryota</taxon>
        <taxon>Metazoa</taxon>
        <taxon>Ecdysozoa</taxon>
        <taxon>Arthropoda</taxon>
        <taxon>Hexapoda</taxon>
        <taxon>Insecta</taxon>
        <taxon>Pterygota</taxon>
        <taxon>Neoptera</taxon>
        <taxon>Endopterygota</taxon>
        <taxon>Diptera</taxon>
        <taxon>Nematocera</taxon>
        <taxon>Psychodoidea</taxon>
        <taxon>Psychodidae</taxon>
        <taxon>Phlebotomus</taxon>
        <taxon>Phlebotomus</taxon>
    </lineage>
</organism>
<keyword evidence="3" id="KW-1185">Reference proteome</keyword>
<dbReference type="VEuPathDB" id="VectorBase:PPAI003593"/>
<sequence length="138" mass="15109">MTIRYIALMIKGSADVHWTESKSHTYEREFHVIATLDLSQNVSLRMPSQVEKIKDYCSWKCTTTPAFITVTIPKSGFLVNEEIPISVRISNKSTVDIVSIQTKLVKSLDIGAVGIFEMDISNCGAIAKGETGALGTGI</sequence>
<protein>
    <recommendedName>
        <fullName evidence="1">Arrestin C-terminal-like domain-containing protein</fullName>
    </recommendedName>
</protein>
<dbReference type="Pfam" id="PF02752">
    <property type="entry name" value="Arrestin_C"/>
    <property type="match status" value="1"/>
</dbReference>
<dbReference type="Proteomes" id="UP000092462">
    <property type="component" value="Unassembled WGS sequence"/>
</dbReference>
<proteinExistence type="predicted"/>
<dbReference type="InterPro" id="IPR014756">
    <property type="entry name" value="Ig_E-set"/>
</dbReference>
<dbReference type="AlphaFoldDB" id="A0A1B0D7S0"/>
<dbReference type="InterPro" id="IPR011022">
    <property type="entry name" value="Arrestin_C-like"/>
</dbReference>
<dbReference type="SUPFAM" id="SSF81296">
    <property type="entry name" value="E set domains"/>
    <property type="match status" value="1"/>
</dbReference>
<evidence type="ECO:0000313" key="2">
    <source>
        <dbReference type="EnsemblMetazoa" id="PPAI003593-PA"/>
    </source>
</evidence>
<dbReference type="VEuPathDB" id="VectorBase:PPAPM1_007825"/>
<evidence type="ECO:0000259" key="1">
    <source>
        <dbReference type="Pfam" id="PF02752"/>
    </source>
</evidence>
<reference evidence="2" key="1">
    <citation type="submission" date="2022-08" db="UniProtKB">
        <authorList>
            <consortium name="EnsemblMetazoa"/>
        </authorList>
    </citation>
    <scope>IDENTIFICATION</scope>
    <source>
        <strain evidence="2">Israel</strain>
    </source>
</reference>
<name>A0A1B0D7S0_PHLPP</name>
<dbReference type="EnsemblMetazoa" id="PPAI003593-RA">
    <property type="protein sequence ID" value="PPAI003593-PA"/>
    <property type="gene ID" value="PPAI003593"/>
</dbReference>
<dbReference type="EMBL" id="AJVK01012497">
    <property type="status" value="NOT_ANNOTATED_CDS"/>
    <property type="molecule type" value="Genomic_DNA"/>
</dbReference>